<dbReference type="Pfam" id="PF25650">
    <property type="entry name" value="crAss_AuxCP"/>
    <property type="match status" value="1"/>
</dbReference>
<dbReference type="EMBL" id="BK014916">
    <property type="protein sequence ID" value="DAD82294.1"/>
    <property type="molecule type" value="Genomic_DNA"/>
</dbReference>
<sequence>MSVFSTRQNRQFYVANKLITGATALANKGEIKVKSIGDLEKEVYFEVLGPDTVLKSDYIQVKNITAAKAIKAVDMETPMKKVLVTLDSSVNGGAPIVGQDYILRINLRQFYGMSDQDQYFKDAAVRAVKSMTAKQFYEAMEKALNLCFSREVGANAKSNPYLTFSSSASGLVIEEKPQSWHLGTEAQERVYFDVVPTTVYDGTTDLIWGKAVEQTATTKIGNGKKIADLEYFLLGERGDQYRRIGWPNDVETVGMVDPTKTYDVFEIHYAFTDTGVNSYKSEKDITIAVPTAVKSTEGGGADYTVINAIIGAFNTATGLNVATLK</sequence>
<proteinExistence type="predicted"/>
<protein>
    <submittedName>
        <fullName evidence="1">Structural protein</fullName>
    </submittedName>
</protein>
<accession>A0A8S5MJB5</accession>
<organism evidence="1">
    <name type="scientific">CrAss-like virus sp. ctcfK29</name>
    <dbReference type="NCBI Taxonomy" id="2826827"/>
    <lineage>
        <taxon>Viruses</taxon>
        <taxon>Duplodnaviria</taxon>
        <taxon>Heunggongvirae</taxon>
        <taxon>Uroviricota</taxon>
        <taxon>Caudoviricetes</taxon>
        <taxon>Crassvirales</taxon>
    </lineage>
</organism>
<name>A0A8S5MJB5_9CAUD</name>
<evidence type="ECO:0000313" key="1">
    <source>
        <dbReference type="EMBL" id="DAD82294.1"/>
    </source>
</evidence>
<dbReference type="InterPro" id="IPR058048">
    <property type="entry name" value="AuxCP"/>
</dbReference>
<reference evidence="1" key="1">
    <citation type="journal article" date="2021" name="Proc. Natl. Acad. Sci. U.S.A.">
        <title>A Catalog of Tens of Thousands of Viruses from Human Metagenomes Reveals Hidden Associations with Chronic Diseases.</title>
        <authorList>
            <person name="Tisza M.J."/>
            <person name="Buck C.B."/>
        </authorList>
    </citation>
    <scope>NUCLEOTIDE SEQUENCE</scope>
    <source>
        <strain evidence="1">CtcfK29</strain>
    </source>
</reference>